<feature type="domain" description="ABC transporter" evidence="9">
    <location>
        <begin position="349"/>
        <end position="579"/>
    </location>
</feature>
<dbReference type="InterPro" id="IPR014223">
    <property type="entry name" value="ABC_CydC/D"/>
</dbReference>
<feature type="transmembrane region" description="Helical" evidence="8">
    <location>
        <begin position="847"/>
        <end position="868"/>
    </location>
</feature>
<feature type="compositionally biased region" description="Pro residues" evidence="7">
    <location>
        <begin position="577"/>
        <end position="588"/>
    </location>
</feature>
<dbReference type="InterPro" id="IPR039421">
    <property type="entry name" value="Type_1_exporter"/>
</dbReference>
<evidence type="ECO:0000256" key="6">
    <source>
        <dbReference type="ARBA" id="ARBA00023136"/>
    </source>
</evidence>
<dbReference type="InterPro" id="IPR003439">
    <property type="entry name" value="ABC_transporter-like_ATP-bd"/>
</dbReference>
<dbReference type="InterPro" id="IPR017871">
    <property type="entry name" value="ABC_transporter-like_CS"/>
</dbReference>
<evidence type="ECO:0000256" key="3">
    <source>
        <dbReference type="ARBA" id="ARBA00022741"/>
    </source>
</evidence>
<keyword evidence="6 8" id="KW-0472">Membrane</keyword>
<keyword evidence="12" id="KW-1185">Reference proteome</keyword>
<keyword evidence="4" id="KW-0067">ATP-binding</keyword>
<feature type="domain" description="ABC transporter" evidence="9">
    <location>
        <begin position="948"/>
        <end position="1162"/>
    </location>
</feature>
<feature type="transmembrane region" description="Helical" evidence="8">
    <location>
        <begin position="137"/>
        <end position="158"/>
    </location>
</feature>
<dbReference type="PANTHER" id="PTHR24221">
    <property type="entry name" value="ATP-BINDING CASSETTE SUB-FAMILY B"/>
    <property type="match status" value="1"/>
</dbReference>
<feature type="transmembrane region" description="Helical" evidence="8">
    <location>
        <begin position="23"/>
        <end position="44"/>
    </location>
</feature>
<name>A0ABP8LBT1_9MICO</name>
<dbReference type="Gene3D" id="1.20.1560.10">
    <property type="entry name" value="ABC transporter type 1, transmembrane domain"/>
    <property type="match status" value="2"/>
</dbReference>
<dbReference type="Pfam" id="PF00664">
    <property type="entry name" value="ABC_membrane"/>
    <property type="match status" value="1"/>
</dbReference>
<sequence length="1163" mass="120547">MSPSKGPVDPRLLRLARPAARPLSLLVGLSVLQAIATVAVSLAAATVVVRILEGDAWLRTLGMLTTCLLVRAAVQAASPVAAHRVSARVVDRARRRGLAALARRGPAWAAGRGAGSTDLATVLSTGLEPLRPWFANYLPALVVAAVLPVSVVVLMAAIDLTAAVTVALTLPLVPLFAALIGWATQRRAAEQYDRGGALAGHFLDVVRGLVTLKLFDRADRQVEQVRDASSRYAGATTRVLSVAFLSSTALDLVATISVGLVAVGAGVRLAGGEMALWPALAVIVLAPEAYRPLREAGAQFHESAQASAVMDRLDELTGPAGEEKCRNRRSEQQIVHISRNDGSDAGALLEMHDVELNYPGRRAPVRLPDLTASPGELVAVVGPSGSGKTTLLRILAGVERPHRGSVRSPSCELVPQRPALPLARTVREALTEGLPAPDHPADDGALQSMLDRLGVKLPSGLDTPLGDGGAGISTGQRQRLAIARAVLGARARLAEGSNAPVLLLDEPTAHLDVRAERAVVGVLEELARAGAVVIVTAHRPGLIAAADRTVTVSPADHMDGGVTAATERPPESETAPGPHPAGNGPPRPSDGRHHGRRPRRGMLAALRHRWTRLSPRNRLVLAAMAGALSVLSGVGLTVAAAWLIVRADAQPPILALSIAVVCVRAFAITRPLWRYLERLASHDAGLSQLASWRADVVAHLIPQVPGRLTARRGALLTRVVDDVDTRLDGQVRGAVPAGAALGALTVVAVVAVWWHPSVLIPLVGALALAGAVVPSGVTRADRRLAGPGDAARTDLRDAVVAAVENPDELASDSGVLLRQTRARAAVAERHERSASRIDGLARGGGELAGTLLVLGCALLSGLAFARGAVTPEAVGVLVLGSLTLTETIGSLVPALRVRAAGEAARRRLGELASDVRRPPALPSGPTAVGRKAGRGPGPGSGGFPGSGLRAWGLAVGWQDSIVREGIDLDVTAGETAELHWPSGAGKSTLAATLVGLVPPHAGTFVAGGVPHDVPDGAELRRHVGLAGDADHIFATTVRENLRLARPHAGDAELIDALEQAQLGGWLEGLVDGLDTWLDSGGHALSGGERRRLVLARALLRDPGVLVLDEPESGIDPDTAAALLGSVRSRARQRGRAVLVMAHVRHPKEHLAGAGLAPVASDGP</sequence>
<feature type="transmembrane region" description="Helical" evidence="8">
    <location>
        <begin position="274"/>
        <end position="290"/>
    </location>
</feature>
<feature type="region of interest" description="Disordered" evidence="7">
    <location>
        <begin position="914"/>
        <end position="943"/>
    </location>
</feature>
<organism evidence="11 12">
    <name type="scientific">Georgenia halophila</name>
    <dbReference type="NCBI Taxonomy" id="620889"/>
    <lineage>
        <taxon>Bacteria</taxon>
        <taxon>Bacillati</taxon>
        <taxon>Actinomycetota</taxon>
        <taxon>Actinomycetes</taxon>
        <taxon>Micrococcales</taxon>
        <taxon>Bogoriellaceae</taxon>
        <taxon>Georgenia</taxon>
    </lineage>
</organism>
<protein>
    <submittedName>
        <fullName evidence="11">Thiol reductant ABC exporter subunit CydD</fullName>
    </submittedName>
</protein>
<dbReference type="SUPFAM" id="SSF90123">
    <property type="entry name" value="ABC transporter transmembrane region"/>
    <property type="match status" value="2"/>
</dbReference>
<evidence type="ECO:0000259" key="10">
    <source>
        <dbReference type="PROSITE" id="PS50929"/>
    </source>
</evidence>
<dbReference type="Proteomes" id="UP001500622">
    <property type="component" value="Unassembled WGS sequence"/>
</dbReference>
<evidence type="ECO:0000259" key="9">
    <source>
        <dbReference type="PROSITE" id="PS50893"/>
    </source>
</evidence>
<feature type="transmembrane region" description="Helical" evidence="8">
    <location>
        <begin position="164"/>
        <end position="184"/>
    </location>
</feature>
<dbReference type="PANTHER" id="PTHR24221:SF590">
    <property type="entry name" value="COMPONENT LINKED WITH THE ASSEMBLY OF CYTOCHROME' TRANSPORT TRANSMEMBRANE ATP-BINDING PROTEIN ABC TRANSPORTER CYDD-RELATED"/>
    <property type="match status" value="1"/>
</dbReference>
<evidence type="ECO:0000313" key="12">
    <source>
        <dbReference type="Proteomes" id="UP001500622"/>
    </source>
</evidence>
<evidence type="ECO:0000313" key="11">
    <source>
        <dbReference type="EMBL" id="GAA4426007.1"/>
    </source>
</evidence>
<feature type="transmembrane region" description="Helical" evidence="8">
    <location>
        <begin position="874"/>
        <end position="897"/>
    </location>
</feature>
<feature type="transmembrane region" description="Helical" evidence="8">
    <location>
        <begin position="651"/>
        <end position="669"/>
    </location>
</feature>
<proteinExistence type="predicted"/>
<accession>A0ABP8LBT1</accession>
<comment type="caution">
    <text evidence="11">The sequence shown here is derived from an EMBL/GenBank/DDBJ whole genome shotgun (WGS) entry which is preliminary data.</text>
</comment>
<dbReference type="Gene3D" id="3.40.50.300">
    <property type="entry name" value="P-loop containing nucleotide triphosphate hydrolases"/>
    <property type="match status" value="2"/>
</dbReference>
<dbReference type="EMBL" id="BAABGN010000011">
    <property type="protein sequence ID" value="GAA4426007.1"/>
    <property type="molecule type" value="Genomic_DNA"/>
</dbReference>
<dbReference type="PROSITE" id="PS00211">
    <property type="entry name" value="ABC_TRANSPORTER_1"/>
    <property type="match status" value="1"/>
</dbReference>
<dbReference type="InterPro" id="IPR011527">
    <property type="entry name" value="ABC1_TM_dom"/>
</dbReference>
<evidence type="ECO:0000256" key="7">
    <source>
        <dbReference type="SAM" id="MobiDB-lite"/>
    </source>
</evidence>
<evidence type="ECO:0000256" key="1">
    <source>
        <dbReference type="ARBA" id="ARBA00004651"/>
    </source>
</evidence>
<dbReference type="InterPro" id="IPR003593">
    <property type="entry name" value="AAA+_ATPase"/>
</dbReference>
<keyword evidence="2 8" id="KW-0812">Transmembrane</keyword>
<feature type="transmembrane region" description="Helical" evidence="8">
    <location>
        <begin position="734"/>
        <end position="753"/>
    </location>
</feature>
<feature type="domain" description="ABC transmembrane type-1" evidence="10">
    <location>
        <begin position="25"/>
        <end position="305"/>
    </location>
</feature>
<feature type="compositionally biased region" description="Gly residues" evidence="7">
    <location>
        <begin position="934"/>
        <end position="943"/>
    </location>
</feature>
<dbReference type="PROSITE" id="PS50929">
    <property type="entry name" value="ABC_TM1F"/>
    <property type="match status" value="2"/>
</dbReference>
<dbReference type="Pfam" id="PF00005">
    <property type="entry name" value="ABC_tran"/>
    <property type="match status" value="2"/>
</dbReference>
<keyword evidence="3" id="KW-0547">Nucleotide-binding</keyword>
<evidence type="ECO:0000256" key="5">
    <source>
        <dbReference type="ARBA" id="ARBA00022989"/>
    </source>
</evidence>
<dbReference type="InterPro" id="IPR036640">
    <property type="entry name" value="ABC1_TM_sf"/>
</dbReference>
<dbReference type="SMART" id="SM00382">
    <property type="entry name" value="AAA"/>
    <property type="match status" value="2"/>
</dbReference>
<evidence type="ECO:0000256" key="8">
    <source>
        <dbReference type="SAM" id="Phobius"/>
    </source>
</evidence>
<feature type="domain" description="ABC transmembrane type-1" evidence="10">
    <location>
        <begin position="620"/>
        <end position="900"/>
    </location>
</feature>
<comment type="subcellular location">
    <subcellularLocation>
        <location evidence="1">Cell membrane</location>
        <topology evidence="1">Multi-pass membrane protein</topology>
    </subcellularLocation>
</comment>
<dbReference type="NCBIfam" id="TIGR02868">
    <property type="entry name" value="CydC"/>
    <property type="match status" value="1"/>
</dbReference>
<feature type="transmembrane region" description="Helical" evidence="8">
    <location>
        <begin position="759"/>
        <end position="777"/>
    </location>
</feature>
<dbReference type="RefSeq" id="WP_345216535.1">
    <property type="nucleotide sequence ID" value="NZ_BAABGN010000011.1"/>
</dbReference>
<dbReference type="InterPro" id="IPR027417">
    <property type="entry name" value="P-loop_NTPase"/>
</dbReference>
<dbReference type="PROSITE" id="PS50893">
    <property type="entry name" value="ABC_TRANSPORTER_2"/>
    <property type="match status" value="2"/>
</dbReference>
<reference evidence="12" key="1">
    <citation type="journal article" date="2019" name="Int. J. Syst. Evol. Microbiol.">
        <title>The Global Catalogue of Microorganisms (GCM) 10K type strain sequencing project: providing services to taxonomists for standard genome sequencing and annotation.</title>
        <authorList>
            <consortium name="The Broad Institute Genomics Platform"/>
            <consortium name="The Broad Institute Genome Sequencing Center for Infectious Disease"/>
            <person name="Wu L."/>
            <person name="Ma J."/>
        </authorList>
    </citation>
    <scope>NUCLEOTIDE SEQUENCE [LARGE SCALE GENOMIC DNA]</scope>
    <source>
        <strain evidence="12">JCM 17810</strain>
    </source>
</reference>
<feature type="transmembrane region" description="Helical" evidence="8">
    <location>
        <begin position="619"/>
        <end position="645"/>
    </location>
</feature>
<evidence type="ECO:0000256" key="4">
    <source>
        <dbReference type="ARBA" id="ARBA00022840"/>
    </source>
</evidence>
<feature type="region of interest" description="Disordered" evidence="7">
    <location>
        <begin position="553"/>
        <end position="597"/>
    </location>
</feature>
<feature type="transmembrane region" description="Helical" evidence="8">
    <location>
        <begin position="239"/>
        <end position="262"/>
    </location>
</feature>
<dbReference type="SUPFAM" id="SSF52540">
    <property type="entry name" value="P-loop containing nucleoside triphosphate hydrolases"/>
    <property type="match status" value="2"/>
</dbReference>
<keyword evidence="5 8" id="KW-1133">Transmembrane helix</keyword>
<gene>
    <name evidence="11" type="primary">cydD</name>
    <name evidence="11" type="ORF">GCM10023169_24380</name>
</gene>
<dbReference type="CDD" id="cd18584">
    <property type="entry name" value="ABC_6TM_AarD_CydD"/>
    <property type="match status" value="1"/>
</dbReference>
<evidence type="ECO:0000256" key="2">
    <source>
        <dbReference type="ARBA" id="ARBA00022692"/>
    </source>
</evidence>